<dbReference type="PANTHER" id="PTHR10751">
    <property type="entry name" value="GUANYLATE BINDING PROTEIN"/>
    <property type="match status" value="1"/>
</dbReference>
<dbReference type="SUPFAM" id="SSF48340">
    <property type="entry name" value="Interferon-induced guanylate-binding protein 1 (GBP1), C-terminal domain"/>
    <property type="match status" value="1"/>
</dbReference>
<keyword evidence="2" id="KW-0812">Transmembrane</keyword>
<dbReference type="Gene3D" id="3.40.50.300">
    <property type="entry name" value="P-loop containing nucleotide triphosphate hydrolases"/>
    <property type="match status" value="1"/>
</dbReference>
<protein>
    <recommendedName>
        <fullName evidence="3">Guanylate-binding protein/Atlastin C-terminal domain-containing protein</fullName>
    </recommendedName>
</protein>
<feature type="domain" description="Guanylate-binding protein/Atlastin C-terminal" evidence="3">
    <location>
        <begin position="103"/>
        <end position="221"/>
    </location>
</feature>
<dbReference type="InterPro" id="IPR027417">
    <property type="entry name" value="P-loop_NTPase"/>
</dbReference>
<evidence type="ECO:0000256" key="2">
    <source>
        <dbReference type="SAM" id="Phobius"/>
    </source>
</evidence>
<evidence type="ECO:0000313" key="4">
    <source>
        <dbReference type="EMBL" id="GBF99137.1"/>
    </source>
</evidence>
<dbReference type="InterPro" id="IPR036543">
    <property type="entry name" value="Guanylate-bd_C_sf"/>
</dbReference>
<dbReference type="InParanoid" id="A0A2V0PNW7"/>
<dbReference type="GO" id="GO:0003924">
    <property type="term" value="F:GTPase activity"/>
    <property type="evidence" value="ECO:0007669"/>
    <property type="project" value="InterPro"/>
</dbReference>
<dbReference type="Pfam" id="PF02841">
    <property type="entry name" value="GBP_C"/>
    <property type="match status" value="1"/>
</dbReference>
<accession>A0A2V0PNW7</accession>
<feature type="transmembrane region" description="Helical" evidence="2">
    <location>
        <begin position="351"/>
        <end position="375"/>
    </location>
</feature>
<evidence type="ECO:0000256" key="1">
    <source>
        <dbReference type="SAM" id="MobiDB-lite"/>
    </source>
</evidence>
<gene>
    <name evidence="4" type="ORF">Rsub_12029</name>
</gene>
<feature type="transmembrane region" description="Helical" evidence="2">
    <location>
        <begin position="315"/>
        <end position="331"/>
    </location>
</feature>
<keyword evidence="2" id="KW-0472">Membrane</keyword>
<proteinExistence type="predicted"/>
<dbReference type="STRING" id="307507.A0A2V0PNW7"/>
<dbReference type="FunCoup" id="A0A2V0PNW7">
    <property type="interactions" value="678"/>
</dbReference>
<dbReference type="AlphaFoldDB" id="A0A2V0PNW7"/>
<feature type="compositionally biased region" description="Low complexity" evidence="1">
    <location>
        <begin position="405"/>
        <end position="414"/>
    </location>
</feature>
<comment type="caution">
    <text evidence="4">The sequence shown here is derived from an EMBL/GenBank/DDBJ whole genome shotgun (WGS) entry which is preliminary data.</text>
</comment>
<reference evidence="4 5" key="1">
    <citation type="journal article" date="2018" name="Sci. Rep.">
        <title>Raphidocelis subcapitata (=Pseudokirchneriella subcapitata) provides an insight into genome evolution and environmental adaptations in the Sphaeropleales.</title>
        <authorList>
            <person name="Suzuki S."/>
            <person name="Yamaguchi H."/>
            <person name="Nakajima N."/>
            <person name="Kawachi M."/>
        </authorList>
    </citation>
    <scope>NUCLEOTIDE SEQUENCE [LARGE SCALE GENOMIC DNA]</scope>
    <source>
        <strain evidence="4 5">NIES-35</strain>
    </source>
</reference>
<name>A0A2V0PNW7_9CHLO</name>
<keyword evidence="5" id="KW-1185">Reference proteome</keyword>
<dbReference type="Proteomes" id="UP000247498">
    <property type="component" value="Unassembled WGS sequence"/>
</dbReference>
<evidence type="ECO:0000259" key="3">
    <source>
        <dbReference type="Pfam" id="PF02841"/>
    </source>
</evidence>
<dbReference type="InterPro" id="IPR003191">
    <property type="entry name" value="Guanylate-bd/ATL_C"/>
</dbReference>
<sequence>MLWVIQRDFLQGKGVQQVVDEALSPVPNPEGDKELDQLNRIRSSLAAIAGNSTGYSLPQPHLDRTRLCELDDSQLDPKYLKQRDGLRGVVAKLARRKTVGTQAFSGGQLADLLTDLIAALNAKELPTGASLLESFNQQLVGRALASYTAAMDGVAVPIDEADLEKEHEAAKSAALSVFEQQLLGRKQGEALRAQLVASIERERKSKALSNNAASNEICQRLEMVCTRQLDGLGRMALPSMRQFEGSFGRCRAQFEAKCIGPARAASDERLSMAWDRARRQFGSDYNGRLLTGLLALSVGAIVVFRFVLRARLLEAAGWLALAFLELYPRVYTQSMYDTMWWRATVQGWELLMALCFGDWAPLTWLAAAAGAYAYWRRRRRLGMRRRPSGQGLLGKPAPPPPPPLRSSSSGRGAPLSGGTGAALLRWWAGDKKQRRTANGVLRDLDV</sequence>
<dbReference type="EMBL" id="BDRX01000146">
    <property type="protein sequence ID" value="GBF99137.1"/>
    <property type="molecule type" value="Genomic_DNA"/>
</dbReference>
<evidence type="ECO:0000313" key="5">
    <source>
        <dbReference type="Proteomes" id="UP000247498"/>
    </source>
</evidence>
<feature type="transmembrane region" description="Helical" evidence="2">
    <location>
        <begin position="289"/>
        <end position="308"/>
    </location>
</feature>
<dbReference type="Gene3D" id="1.20.1000.10">
    <property type="entry name" value="Guanylate-binding protein, C-terminal domain"/>
    <property type="match status" value="1"/>
</dbReference>
<dbReference type="GO" id="GO:0005525">
    <property type="term" value="F:GTP binding"/>
    <property type="evidence" value="ECO:0007669"/>
    <property type="project" value="InterPro"/>
</dbReference>
<feature type="region of interest" description="Disordered" evidence="1">
    <location>
        <begin position="386"/>
        <end position="417"/>
    </location>
</feature>
<dbReference type="OrthoDB" id="7788754at2759"/>
<keyword evidence="2" id="KW-1133">Transmembrane helix</keyword>
<organism evidence="4 5">
    <name type="scientific">Raphidocelis subcapitata</name>
    <dbReference type="NCBI Taxonomy" id="307507"/>
    <lineage>
        <taxon>Eukaryota</taxon>
        <taxon>Viridiplantae</taxon>
        <taxon>Chlorophyta</taxon>
        <taxon>core chlorophytes</taxon>
        <taxon>Chlorophyceae</taxon>
        <taxon>CS clade</taxon>
        <taxon>Sphaeropleales</taxon>
        <taxon>Selenastraceae</taxon>
        <taxon>Raphidocelis</taxon>
    </lineage>
</organism>